<reference evidence="2 3" key="1">
    <citation type="submission" date="2020-06" db="EMBL/GenBank/DDBJ databases">
        <authorList>
            <person name="Criscuolo A."/>
        </authorList>
    </citation>
    <scope>NUCLEOTIDE SEQUENCE [LARGE SCALE GENOMIC DNA]</scope>
    <source>
        <strain evidence="3">CIP 110025</strain>
    </source>
</reference>
<keyword evidence="1" id="KW-0732">Signal</keyword>
<sequence>MKSKRYFILFILVMSINYSKAQTKMIVSKKHTLLVDMPKNWIQVQDGPVPFFIVPDEKNVSDKTYIYVFGNDYETAPEIDNWIEIENQYQKENNKGVKIGEQELKFENIHKDNFLTGKYKVITYDYLDKSQQITLVIECKTTIVIVVLNTIDEDEKNKYMKDFIDISKTIKIMNSTVKN</sequence>
<feature type="signal peptide" evidence="1">
    <location>
        <begin position="1"/>
        <end position="21"/>
    </location>
</feature>
<evidence type="ECO:0008006" key="4">
    <source>
        <dbReference type="Google" id="ProtNLM"/>
    </source>
</evidence>
<gene>
    <name evidence="2" type="ORF">FLACHUCJ7_00527</name>
</gene>
<keyword evidence="3" id="KW-1185">Reference proteome</keyword>
<feature type="chain" id="PRO_5027706262" description="PsbP C-terminal domain-containing protein" evidence="1">
    <location>
        <begin position="22"/>
        <end position="179"/>
    </location>
</feature>
<evidence type="ECO:0000256" key="1">
    <source>
        <dbReference type="SAM" id="SignalP"/>
    </source>
</evidence>
<protein>
    <recommendedName>
        <fullName evidence="4">PsbP C-terminal domain-containing protein</fullName>
    </recommendedName>
</protein>
<name>A0A6V6YPK6_9FLAO</name>
<organism evidence="2 3">
    <name type="scientific">Flavobacterium chungangense</name>
    <dbReference type="NCBI Taxonomy" id="554283"/>
    <lineage>
        <taxon>Bacteria</taxon>
        <taxon>Pseudomonadati</taxon>
        <taxon>Bacteroidota</taxon>
        <taxon>Flavobacteriia</taxon>
        <taxon>Flavobacteriales</taxon>
        <taxon>Flavobacteriaceae</taxon>
        <taxon>Flavobacterium</taxon>
    </lineage>
</organism>
<evidence type="ECO:0000313" key="3">
    <source>
        <dbReference type="Proteomes" id="UP000556700"/>
    </source>
</evidence>
<dbReference type="AlphaFoldDB" id="A0A6V6YPK6"/>
<dbReference type="EMBL" id="CAIJDO010000070">
    <property type="protein sequence ID" value="CAD0001438.1"/>
    <property type="molecule type" value="Genomic_DNA"/>
</dbReference>
<dbReference type="Proteomes" id="UP000556700">
    <property type="component" value="Unassembled WGS sequence"/>
</dbReference>
<accession>A0A6V6YPK6</accession>
<proteinExistence type="predicted"/>
<evidence type="ECO:0000313" key="2">
    <source>
        <dbReference type="EMBL" id="CAD0001438.1"/>
    </source>
</evidence>
<comment type="caution">
    <text evidence="2">The sequence shown here is derived from an EMBL/GenBank/DDBJ whole genome shotgun (WGS) entry which is preliminary data.</text>
</comment>